<dbReference type="PANTHER" id="PTHR42100">
    <property type="entry name" value="OXIDOREDUCTASE 178 KDA SUBUNIT, PUTATIVE (AFU_ORTHOLOGUE AFUA_8G04320)-RELATED"/>
    <property type="match status" value="1"/>
</dbReference>
<keyword evidence="1" id="KW-0175">Coiled coil</keyword>
<evidence type="ECO:0000313" key="3">
    <source>
        <dbReference type="Proteomes" id="UP000800041"/>
    </source>
</evidence>
<name>A0A6G1H908_9PEZI</name>
<dbReference type="OrthoDB" id="2120038at2759"/>
<reference evidence="2" key="1">
    <citation type="journal article" date="2020" name="Stud. Mycol.">
        <title>101 Dothideomycetes genomes: a test case for predicting lifestyles and emergence of pathogens.</title>
        <authorList>
            <person name="Haridas S."/>
            <person name="Albert R."/>
            <person name="Binder M."/>
            <person name="Bloem J."/>
            <person name="Labutti K."/>
            <person name="Salamov A."/>
            <person name="Andreopoulos B."/>
            <person name="Baker S."/>
            <person name="Barry K."/>
            <person name="Bills G."/>
            <person name="Bluhm B."/>
            <person name="Cannon C."/>
            <person name="Castanera R."/>
            <person name="Culley D."/>
            <person name="Daum C."/>
            <person name="Ezra D."/>
            <person name="Gonzalez J."/>
            <person name="Henrissat B."/>
            <person name="Kuo A."/>
            <person name="Liang C."/>
            <person name="Lipzen A."/>
            <person name="Lutzoni F."/>
            <person name="Magnuson J."/>
            <person name="Mondo S."/>
            <person name="Nolan M."/>
            <person name="Ohm R."/>
            <person name="Pangilinan J."/>
            <person name="Park H.-J."/>
            <person name="Ramirez L."/>
            <person name="Alfaro M."/>
            <person name="Sun H."/>
            <person name="Tritt A."/>
            <person name="Yoshinaga Y."/>
            <person name="Zwiers L.-H."/>
            <person name="Turgeon B."/>
            <person name="Goodwin S."/>
            <person name="Spatafora J."/>
            <person name="Crous P."/>
            <person name="Grigoriev I."/>
        </authorList>
    </citation>
    <scope>NUCLEOTIDE SEQUENCE</scope>
    <source>
        <strain evidence="2">CBS 113979</strain>
    </source>
</reference>
<keyword evidence="3" id="KW-1185">Reference proteome</keyword>
<dbReference type="Proteomes" id="UP000800041">
    <property type="component" value="Unassembled WGS sequence"/>
</dbReference>
<dbReference type="PANTHER" id="PTHR42100:SF1">
    <property type="entry name" value="OXIDOREDUCTASE 178 KDA SUBUNIT, PUTATIVE (AFU_ORTHOLOGUE AFUA_8G04320)-RELATED"/>
    <property type="match status" value="1"/>
</dbReference>
<dbReference type="GO" id="GO:0005739">
    <property type="term" value="C:mitochondrion"/>
    <property type="evidence" value="ECO:0007669"/>
    <property type="project" value="InterPro"/>
</dbReference>
<dbReference type="EMBL" id="ML977144">
    <property type="protein sequence ID" value="KAF1989706.1"/>
    <property type="molecule type" value="Genomic_DNA"/>
</dbReference>
<proteinExistence type="predicted"/>
<evidence type="ECO:0000256" key="1">
    <source>
        <dbReference type="SAM" id="Coils"/>
    </source>
</evidence>
<evidence type="ECO:0000313" key="2">
    <source>
        <dbReference type="EMBL" id="KAF1989706.1"/>
    </source>
</evidence>
<dbReference type="AlphaFoldDB" id="A0A6G1H908"/>
<protein>
    <recommendedName>
        <fullName evidence="4">NADH-ubiquinone oxidoreductase 17.8 kDa subunit</fullName>
    </recommendedName>
</protein>
<organism evidence="2 3">
    <name type="scientific">Aulographum hederae CBS 113979</name>
    <dbReference type="NCBI Taxonomy" id="1176131"/>
    <lineage>
        <taxon>Eukaryota</taxon>
        <taxon>Fungi</taxon>
        <taxon>Dikarya</taxon>
        <taxon>Ascomycota</taxon>
        <taxon>Pezizomycotina</taxon>
        <taxon>Dothideomycetes</taxon>
        <taxon>Pleosporomycetidae</taxon>
        <taxon>Aulographales</taxon>
        <taxon>Aulographaceae</taxon>
    </lineage>
</organism>
<evidence type="ECO:0008006" key="4">
    <source>
        <dbReference type="Google" id="ProtNLM"/>
    </source>
</evidence>
<gene>
    <name evidence="2" type="ORF">K402DRAFT_390673</name>
</gene>
<feature type="coiled-coil region" evidence="1">
    <location>
        <begin position="139"/>
        <end position="166"/>
    </location>
</feature>
<sequence length="172" mass="19750">MSALRRLPAPTARAIRPTLRSSPRRYAHDAHDAHGSGHLAAEENESFGKGFYFTLALIPTSWVLYKFNDEDSALRKYISSWDGLKEQWADRNKLHTDLIEQAAADRHLFLGQKGSRHVELKYPEMLNQGSPYNVPAGHYANLDKVIEHYKKQNAEEDERAMEAYRQREAAKK</sequence>
<accession>A0A6G1H908</accession>
<dbReference type="InterPro" id="IPR034444">
    <property type="entry name" value="Nuo17.8"/>
</dbReference>